<dbReference type="Proteomes" id="UP000516428">
    <property type="component" value="Chromosome"/>
</dbReference>
<feature type="transmembrane region" description="Helical" evidence="2">
    <location>
        <begin position="67"/>
        <end position="88"/>
    </location>
</feature>
<evidence type="ECO:0000256" key="2">
    <source>
        <dbReference type="SAM" id="Phobius"/>
    </source>
</evidence>
<evidence type="ECO:0000313" key="4">
    <source>
        <dbReference type="Proteomes" id="UP000516428"/>
    </source>
</evidence>
<protein>
    <submittedName>
        <fullName evidence="3">EamA/RhaT family transporter</fullName>
    </submittedName>
</protein>
<dbReference type="KEGG" id="sxn:IAG42_19880"/>
<keyword evidence="2" id="KW-1133">Transmembrane helix</keyword>
<reference evidence="3 4" key="1">
    <citation type="submission" date="2020-09" db="EMBL/GenBank/DDBJ databases">
        <title>A novel species.</title>
        <authorList>
            <person name="Gao J."/>
        </authorList>
    </citation>
    <scope>NUCLEOTIDE SEQUENCE [LARGE SCALE GENOMIC DNA]</scope>
    <source>
        <strain evidence="3 4">CRXT-Y-14</strain>
    </source>
</reference>
<dbReference type="AlphaFoldDB" id="A0A7H1BJD2"/>
<keyword evidence="4" id="KW-1185">Reference proteome</keyword>
<feature type="compositionally biased region" description="Basic residues" evidence="1">
    <location>
        <begin position="150"/>
        <end position="167"/>
    </location>
</feature>
<keyword evidence="2" id="KW-0812">Transmembrane</keyword>
<evidence type="ECO:0000256" key="1">
    <source>
        <dbReference type="SAM" id="MobiDB-lite"/>
    </source>
</evidence>
<proteinExistence type="predicted"/>
<accession>A0A7H1BJD2</accession>
<feature type="transmembrane region" description="Helical" evidence="2">
    <location>
        <begin position="34"/>
        <end position="55"/>
    </location>
</feature>
<gene>
    <name evidence="3" type="ORF">IAG42_19880</name>
</gene>
<dbReference type="EMBL" id="CP061281">
    <property type="protein sequence ID" value="QNS08837.1"/>
    <property type="molecule type" value="Genomic_DNA"/>
</dbReference>
<sequence>MIGPVSDAPTNPGPRPEAIRFFGTSWVDHSGSYLVTRVGAALGALALAVAGCFVLRFAYEGLALADVGAFVEGLLIVMFAVCSAFAFTRTWSSFSQRPDPEKQASLRGFLTIGFVGVLLAYALRCLTEAPGEKLRRQEYETAVEQYERRAGRRTRNPAKKKGQGRKG</sequence>
<organism evidence="3 4">
    <name type="scientific">Streptomyces xanthii</name>
    <dbReference type="NCBI Taxonomy" id="2768069"/>
    <lineage>
        <taxon>Bacteria</taxon>
        <taxon>Bacillati</taxon>
        <taxon>Actinomycetota</taxon>
        <taxon>Actinomycetes</taxon>
        <taxon>Kitasatosporales</taxon>
        <taxon>Streptomycetaceae</taxon>
        <taxon>Streptomyces</taxon>
    </lineage>
</organism>
<evidence type="ECO:0000313" key="3">
    <source>
        <dbReference type="EMBL" id="QNS08837.1"/>
    </source>
</evidence>
<feature type="transmembrane region" description="Helical" evidence="2">
    <location>
        <begin position="108"/>
        <end position="126"/>
    </location>
</feature>
<feature type="region of interest" description="Disordered" evidence="1">
    <location>
        <begin position="145"/>
        <end position="167"/>
    </location>
</feature>
<keyword evidence="2" id="KW-0472">Membrane</keyword>
<name>A0A7H1BJD2_9ACTN</name>